<protein>
    <submittedName>
        <fullName evidence="2">Uncharacterized protein</fullName>
    </submittedName>
</protein>
<gene>
    <name evidence="2" type="ORF">SAMN05216250_1792</name>
</gene>
<keyword evidence="1" id="KW-1133">Transmembrane helix</keyword>
<sequence>MAIAFLAKARLWCNISFSSLILAISFFKALTSFNVITSFSSTLISFTSLTQPLIVDFAMPY</sequence>
<accession>A0A1I5FDL7</accession>
<reference evidence="2 3" key="1">
    <citation type="submission" date="2016-10" db="EMBL/GenBank/DDBJ databases">
        <authorList>
            <person name="de Groot N.N."/>
        </authorList>
    </citation>
    <scope>NUCLEOTIDE SEQUENCE [LARGE SCALE GENOMIC DNA]</scope>
    <source>
        <strain evidence="2 3">NLAE-zl-C202</strain>
    </source>
</reference>
<organism evidence="2 3">
    <name type="scientific">Bacteroides xylanisolvens</name>
    <dbReference type="NCBI Taxonomy" id="371601"/>
    <lineage>
        <taxon>Bacteria</taxon>
        <taxon>Pseudomonadati</taxon>
        <taxon>Bacteroidota</taxon>
        <taxon>Bacteroidia</taxon>
        <taxon>Bacteroidales</taxon>
        <taxon>Bacteroidaceae</taxon>
        <taxon>Bacteroides</taxon>
    </lineage>
</organism>
<name>A0A1I5FDL7_9BACE</name>
<keyword evidence="1" id="KW-0812">Transmembrane</keyword>
<dbReference type="EMBL" id="FOUM01000079">
    <property type="protein sequence ID" value="SFO21723.1"/>
    <property type="molecule type" value="Genomic_DNA"/>
</dbReference>
<evidence type="ECO:0000256" key="1">
    <source>
        <dbReference type="SAM" id="Phobius"/>
    </source>
</evidence>
<dbReference type="Proteomes" id="UP000183766">
    <property type="component" value="Unassembled WGS sequence"/>
</dbReference>
<keyword evidence="1" id="KW-0472">Membrane</keyword>
<feature type="transmembrane region" description="Helical" evidence="1">
    <location>
        <begin position="12"/>
        <end position="30"/>
    </location>
</feature>
<proteinExistence type="predicted"/>
<evidence type="ECO:0000313" key="3">
    <source>
        <dbReference type="Proteomes" id="UP000183766"/>
    </source>
</evidence>
<dbReference type="AlphaFoldDB" id="A0A1I5FDL7"/>
<evidence type="ECO:0000313" key="2">
    <source>
        <dbReference type="EMBL" id="SFO21723.1"/>
    </source>
</evidence>